<evidence type="ECO:0000259" key="16">
    <source>
        <dbReference type="Pfam" id="PF02737"/>
    </source>
</evidence>
<dbReference type="Gene3D" id="3.40.50.720">
    <property type="entry name" value="NAD(P)-binding Rossmann-like Domain"/>
    <property type="match status" value="1"/>
</dbReference>
<dbReference type="Pfam" id="PF00725">
    <property type="entry name" value="3HCDH"/>
    <property type="match status" value="2"/>
</dbReference>
<dbReference type="FunFam" id="3.40.50.720:FF:000009">
    <property type="entry name" value="Fatty oxidation complex, alpha subunit"/>
    <property type="match status" value="1"/>
</dbReference>
<evidence type="ECO:0000256" key="3">
    <source>
        <dbReference type="ARBA" id="ARBA00008750"/>
    </source>
</evidence>
<dbReference type="RefSeq" id="WP_087736750.1">
    <property type="nucleotide sequence ID" value="NZ_CYGY02000047.1"/>
</dbReference>
<dbReference type="InterPro" id="IPR018376">
    <property type="entry name" value="Enoyl-CoA_hyd/isom_CS"/>
</dbReference>
<keyword evidence="8" id="KW-0443">Lipid metabolism</keyword>
<dbReference type="GO" id="GO:0003857">
    <property type="term" value="F:(3S)-3-hydroxyacyl-CoA dehydrogenase (NAD+) activity"/>
    <property type="evidence" value="ECO:0007669"/>
    <property type="project" value="UniProtKB-EC"/>
</dbReference>
<dbReference type="GO" id="GO:0070403">
    <property type="term" value="F:NAD+ binding"/>
    <property type="evidence" value="ECO:0007669"/>
    <property type="project" value="InterPro"/>
</dbReference>
<dbReference type="InterPro" id="IPR029045">
    <property type="entry name" value="ClpP/crotonase-like_dom_sf"/>
</dbReference>
<dbReference type="Proteomes" id="UP000195569">
    <property type="component" value="Unassembled WGS sequence"/>
</dbReference>
<evidence type="ECO:0000313" key="17">
    <source>
        <dbReference type="EMBL" id="SIT45650.1"/>
    </source>
</evidence>
<evidence type="ECO:0000256" key="12">
    <source>
        <dbReference type="ARBA" id="ARBA00023268"/>
    </source>
</evidence>
<dbReference type="FunFam" id="1.10.1040.50:FF:000006">
    <property type="entry name" value="Peroxisomal bifunctional enzyme"/>
    <property type="match status" value="1"/>
</dbReference>
<accession>A0A1N7SE83</accession>
<evidence type="ECO:0000256" key="11">
    <source>
        <dbReference type="ARBA" id="ARBA00023239"/>
    </source>
</evidence>
<dbReference type="AlphaFoldDB" id="A0A1N7SE83"/>
<name>A0A1N7SE83_9BURK</name>
<keyword evidence="12" id="KW-0511">Multifunctional enzyme</keyword>
<dbReference type="InterPro" id="IPR001753">
    <property type="entry name" value="Enoyl-CoA_hydra/iso"/>
</dbReference>
<evidence type="ECO:0000256" key="14">
    <source>
        <dbReference type="RuleBase" id="RU003707"/>
    </source>
</evidence>
<sequence length="712" mass="76736">MTSETSSLAIGQETATTVAPVHFQIERGFAVIRMDNPPLNGLSWALRQELLRRLDQAIADPSVVAVVLAGTAKAFSCGADVKEFGTPQSRRQPTLTSLIRAFEDASKPTIAAISGMALGGGLELAMGCHFRVSQRDARLGLPEIKLGLMPGAGGTQRLPRLVGLDRALNMILTGAAFKAVEFNGTRMVDEITDGDVVETAIAYAQRVASEGRPLPRTRQITFEASHADALLAFARQAVKGQKQATSAPERCIEALQAACRESFDTGMAVERRAFDTLMLSPESRALQHAFKAEREAARMPGLAVDSLPPIRTVGVVGAGTMGRGIALTFLDAGLSVRLLEMQQSALDKGVSFIHAELDKAAAKGRLDADALQARKAALLPTLEYEAFSDVDLAIEAVFEDIGVKQTVFEALDSVLKPGAILASNTSALNLDEIARFTRRPSDVVGLHFFSPAHVMRLLEVVRGKETRPAVLAAAMQLAKRIGKVAVVAGVCDGFIGNRMVARYLSAANEMLCQGATPTLVDSALERFGMAMGVFRMGDLAGLDIGWAGRKRRAAAYPDQDFSVVADRLCEAGRFGQKTGAGWYRYESGRRDAIPDPAVEDIIRQWRSERGWTPRTISSDEVVEACIFALVNEGARILEEGIAARASDIDVVYLNGYGFPRHRGGPMWYADQVGLPMVVRTLRRIASQPGVNGAFWTPAPLLVRMAEEGRSFN</sequence>
<keyword evidence="9" id="KW-0576">Peroxisome</keyword>
<dbReference type="GO" id="GO:0016853">
    <property type="term" value="F:isomerase activity"/>
    <property type="evidence" value="ECO:0007669"/>
    <property type="project" value="UniProtKB-KW"/>
</dbReference>
<protein>
    <submittedName>
        <fullName evidence="17">3-hydroxyacyl-CoA dehydrogenase</fullName>
    </submittedName>
</protein>
<comment type="similarity">
    <text evidence="14">Belongs to the enoyl-CoA hydratase/isomerase family.</text>
</comment>
<comment type="caution">
    <text evidence="17">The sequence shown here is derived from an EMBL/GenBank/DDBJ whole genome shotgun (WGS) entry which is preliminary data.</text>
</comment>
<comment type="catalytic activity">
    <reaction evidence="13">
        <text>a (3S)-3-hydroxyacyl-CoA + NAD(+) = a 3-oxoacyl-CoA + NADH + H(+)</text>
        <dbReference type="Rhea" id="RHEA:22432"/>
        <dbReference type="ChEBI" id="CHEBI:15378"/>
        <dbReference type="ChEBI" id="CHEBI:57318"/>
        <dbReference type="ChEBI" id="CHEBI:57540"/>
        <dbReference type="ChEBI" id="CHEBI:57945"/>
        <dbReference type="ChEBI" id="CHEBI:90726"/>
        <dbReference type="EC" id="1.1.1.35"/>
    </reaction>
</comment>
<comment type="subcellular location">
    <subcellularLocation>
        <location evidence="1">Peroxisome</location>
    </subcellularLocation>
</comment>
<gene>
    <name evidence="17" type="ORF">BN2476_470097</name>
</gene>
<dbReference type="PANTHER" id="PTHR23309">
    <property type="entry name" value="3-HYDROXYACYL-COA DEHYROGENASE"/>
    <property type="match status" value="1"/>
</dbReference>
<dbReference type="CDD" id="cd06558">
    <property type="entry name" value="crotonase-like"/>
    <property type="match status" value="1"/>
</dbReference>
<evidence type="ECO:0000256" key="9">
    <source>
        <dbReference type="ARBA" id="ARBA00023140"/>
    </source>
</evidence>
<evidence type="ECO:0000259" key="15">
    <source>
        <dbReference type="Pfam" id="PF00725"/>
    </source>
</evidence>
<dbReference type="InterPro" id="IPR036291">
    <property type="entry name" value="NAD(P)-bd_dom_sf"/>
</dbReference>
<keyword evidence="7" id="KW-0520">NAD</keyword>
<dbReference type="UniPathway" id="UPA00659"/>
<dbReference type="GO" id="GO:0006635">
    <property type="term" value="P:fatty acid beta-oxidation"/>
    <property type="evidence" value="ECO:0007669"/>
    <property type="project" value="UniProtKB-UniPathway"/>
</dbReference>
<keyword evidence="11" id="KW-0456">Lyase</keyword>
<dbReference type="InterPro" id="IPR006108">
    <property type="entry name" value="3HC_DH_C"/>
</dbReference>
<evidence type="ECO:0000256" key="1">
    <source>
        <dbReference type="ARBA" id="ARBA00004275"/>
    </source>
</evidence>
<evidence type="ECO:0000256" key="8">
    <source>
        <dbReference type="ARBA" id="ARBA00023098"/>
    </source>
</evidence>
<organism evidence="17 18">
    <name type="scientific">Paraburkholderia piptadeniae</name>
    <dbReference type="NCBI Taxonomy" id="1701573"/>
    <lineage>
        <taxon>Bacteria</taxon>
        <taxon>Pseudomonadati</taxon>
        <taxon>Pseudomonadota</taxon>
        <taxon>Betaproteobacteria</taxon>
        <taxon>Burkholderiales</taxon>
        <taxon>Burkholderiaceae</taxon>
        <taxon>Paraburkholderia</taxon>
    </lineage>
</organism>
<feature type="domain" description="3-hydroxyacyl-CoA dehydrogenase NAD binding" evidence="16">
    <location>
        <begin position="312"/>
        <end position="488"/>
    </location>
</feature>
<dbReference type="GO" id="GO:0004300">
    <property type="term" value="F:enoyl-CoA hydratase activity"/>
    <property type="evidence" value="ECO:0007669"/>
    <property type="project" value="UniProtKB-ARBA"/>
</dbReference>
<dbReference type="InterPro" id="IPR008927">
    <property type="entry name" value="6-PGluconate_DH-like_C_sf"/>
</dbReference>
<evidence type="ECO:0000313" key="18">
    <source>
        <dbReference type="Proteomes" id="UP000195569"/>
    </source>
</evidence>
<dbReference type="PROSITE" id="PS00166">
    <property type="entry name" value="ENOYL_COA_HYDRATASE"/>
    <property type="match status" value="1"/>
</dbReference>
<dbReference type="SUPFAM" id="SSF48179">
    <property type="entry name" value="6-phosphogluconate dehydrogenase C-terminal domain-like"/>
    <property type="match status" value="2"/>
</dbReference>
<keyword evidence="5" id="KW-0442">Lipid degradation</keyword>
<evidence type="ECO:0000256" key="10">
    <source>
        <dbReference type="ARBA" id="ARBA00023235"/>
    </source>
</evidence>
<dbReference type="SUPFAM" id="SSF51735">
    <property type="entry name" value="NAD(P)-binding Rossmann-fold domains"/>
    <property type="match status" value="1"/>
</dbReference>
<evidence type="ECO:0000256" key="4">
    <source>
        <dbReference type="ARBA" id="ARBA00022832"/>
    </source>
</evidence>
<evidence type="ECO:0000256" key="5">
    <source>
        <dbReference type="ARBA" id="ARBA00022963"/>
    </source>
</evidence>
<feature type="domain" description="3-hydroxyacyl-CoA dehydrogenase C-terminal" evidence="15">
    <location>
        <begin position="621"/>
        <end position="709"/>
    </location>
</feature>
<dbReference type="InterPro" id="IPR006176">
    <property type="entry name" value="3-OHacyl-CoA_DH_NAD-bd"/>
</dbReference>
<evidence type="ECO:0000256" key="2">
    <source>
        <dbReference type="ARBA" id="ARBA00005005"/>
    </source>
</evidence>
<dbReference type="PANTHER" id="PTHR23309:SF51">
    <property type="entry name" value="3-HYDROXYACYL-COA DEHYDROGENASE-RELATED"/>
    <property type="match status" value="1"/>
</dbReference>
<dbReference type="Gene3D" id="3.90.226.10">
    <property type="entry name" value="2-enoyl-CoA Hydratase, Chain A, domain 1"/>
    <property type="match status" value="1"/>
</dbReference>
<comment type="pathway">
    <text evidence="2">Lipid metabolism; fatty acid beta-oxidation.</text>
</comment>
<dbReference type="Gene3D" id="1.10.1040.50">
    <property type="match status" value="1"/>
</dbReference>
<keyword evidence="6" id="KW-0560">Oxidoreductase</keyword>
<keyword evidence="4" id="KW-0276">Fatty acid metabolism</keyword>
<dbReference type="EMBL" id="CYGY02000047">
    <property type="protein sequence ID" value="SIT45650.1"/>
    <property type="molecule type" value="Genomic_DNA"/>
</dbReference>
<evidence type="ECO:0000256" key="13">
    <source>
        <dbReference type="ARBA" id="ARBA00049556"/>
    </source>
</evidence>
<reference evidence="17" key="1">
    <citation type="submission" date="2016-12" db="EMBL/GenBank/DDBJ databases">
        <authorList>
            <person name="Moulin L."/>
        </authorList>
    </citation>
    <scope>NUCLEOTIDE SEQUENCE [LARGE SCALE GENOMIC DNA]</scope>
    <source>
        <strain evidence="17">STM 7183</strain>
    </source>
</reference>
<proteinExistence type="inferred from homology"/>
<dbReference type="OrthoDB" id="5287258at2"/>
<evidence type="ECO:0000256" key="7">
    <source>
        <dbReference type="ARBA" id="ARBA00023027"/>
    </source>
</evidence>
<evidence type="ECO:0000256" key="6">
    <source>
        <dbReference type="ARBA" id="ARBA00023002"/>
    </source>
</evidence>
<dbReference type="SUPFAM" id="SSF52096">
    <property type="entry name" value="ClpP/crotonase"/>
    <property type="match status" value="1"/>
</dbReference>
<keyword evidence="18" id="KW-1185">Reference proteome</keyword>
<dbReference type="Pfam" id="PF02737">
    <property type="entry name" value="3HCDH_N"/>
    <property type="match status" value="1"/>
</dbReference>
<keyword evidence="10" id="KW-0413">Isomerase</keyword>
<dbReference type="Pfam" id="PF00378">
    <property type="entry name" value="ECH_1"/>
    <property type="match status" value="1"/>
</dbReference>
<comment type="similarity">
    <text evidence="3">In the N-terminal section; belongs to the enoyl-CoA hydratase/isomerase family.</text>
</comment>
<feature type="domain" description="3-hydroxyacyl-CoA dehydrogenase C-terminal" evidence="15">
    <location>
        <begin position="493"/>
        <end position="585"/>
    </location>
</feature>